<evidence type="ECO:0000313" key="6">
    <source>
        <dbReference type="Proteomes" id="UP000681162"/>
    </source>
</evidence>
<dbReference type="Gene3D" id="2.60.120.10">
    <property type="entry name" value="Jelly Rolls"/>
    <property type="match status" value="1"/>
</dbReference>
<accession>A0A919XPK7</accession>
<dbReference type="PROSITE" id="PS01124">
    <property type="entry name" value="HTH_ARAC_FAMILY_2"/>
    <property type="match status" value="1"/>
</dbReference>
<dbReference type="PROSITE" id="PS00041">
    <property type="entry name" value="HTH_ARAC_FAMILY_1"/>
    <property type="match status" value="1"/>
</dbReference>
<dbReference type="Pfam" id="PF12833">
    <property type="entry name" value="HTH_18"/>
    <property type="match status" value="1"/>
</dbReference>
<dbReference type="SUPFAM" id="SSF46689">
    <property type="entry name" value="Homeodomain-like"/>
    <property type="match status" value="2"/>
</dbReference>
<dbReference type="InterPro" id="IPR018062">
    <property type="entry name" value="HTH_AraC-typ_CS"/>
</dbReference>
<dbReference type="GO" id="GO:0043565">
    <property type="term" value="F:sequence-specific DNA binding"/>
    <property type="evidence" value="ECO:0007669"/>
    <property type="project" value="InterPro"/>
</dbReference>
<sequence length="278" mass="31642">MRAYHEKRHYGSDLPISVLQLHNFSFLAHWHNDVELIYVKKGEIRVGINSENWLLKTGDLAVCSSGDIHYYDGRDLESEIILVIFNPRLIGSPSGWPGDVHLVSPVIKNAEEPGGSREKLTAQAAILIERMLAEVSEKPKYYDTLLVGLLYELGGSILRFAPTEPIDPRRNRRLGSGRQAMREVLDYLEAQCFRPITLEEAARQAHMSVYHFSRTFKSTTGMSLTAYLNSIRIDKAEELIRTTELTMLDIALECGFTNVRTFNRAFRQFRGRAPSSLR</sequence>
<dbReference type="GO" id="GO:0003700">
    <property type="term" value="F:DNA-binding transcription factor activity"/>
    <property type="evidence" value="ECO:0007669"/>
    <property type="project" value="InterPro"/>
</dbReference>
<evidence type="ECO:0000256" key="3">
    <source>
        <dbReference type="ARBA" id="ARBA00023163"/>
    </source>
</evidence>
<dbReference type="PANTHER" id="PTHR43280:SF2">
    <property type="entry name" value="HTH-TYPE TRANSCRIPTIONAL REGULATOR EXSA"/>
    <property type="match status" value="1"/>
</dbReference>
<gene>
    <name evidence="5" type="ORF">J41TS12_14950</name>
</gene>
<protein>
    <submittedName>
        <fullName evidence="5">AraC family transcriptional regulator</fullName>
    </submittedName>
</protein>
<dbReference type="SMART" id="SM00342">
    <property type="entry name" value="HTH_ARAC"/>
    <property type="match status" value="1"/>
</dbReference>
<dbReference type="InterPro" id="IPR013096">
    <property type="entry name" value="Cupin_2"/>
</dbReference>
<dbReference type="PANTHER" id="PTHR43280">
    <property type="entry name" value="ARAC-FAMILY TRANSCRIPTIONAL REGULATOR"/>
    <property type="match status" value="1"/>
</dbReference>
<dbReference type="Proteomes" id="UP000681162">
    <property type="component" value="Unassembled WGS sequence"/>
</dbReference>
<proteinExistence type="predicted"/>
<keyword evidence="2" id="KW-0238">DNA-binding</keyword>
<keyword evidence="3" id="KW-0804">Transcription</keyword>
<dbReference type="InterPro" id="IPR014710">
    <property type="entry name" value="RmlC-like_jellyroll"/>
</dbReference>
<dbReference type="InterPro" id="IPR037923">
    <property type="entry name" value="HTH-like"/>
</dbReference>
<evidence type="ECO:0000259" key="4">
    <source>
        <dbReference type="PROSITE" id="PS01124"/>
    </source>
</evidence>
<name>A0A919XPK7_9BACL</name>
<dbReference type="Gene3D" id="1.10.10.60">
    <property type="entry name" value="Homeodomain-like"/>
    <property type="match status" value="2"/>
</dbReference>
<dbReference type="RefSeq" id="WP_212938962.1">
    <property type="nucleotide sequence ID" value="NZ_BORR01000004.1"/>
</dbReference>
<dbReference type="SUPFAM" id="SSF51215">
    <property type="entry name" value="Regulatory protein AraC"/>
    <property type="match status" value="1"/>
</dbReference>
<evidence type="ECO:0000256" key="2">
    <source>
        <dbReference type="ARBA" id="ARBA00023125"/>
    </source>
</evidence>
<dbReference type="CDD" id="cd02208">
    <property type="entry name" value="cupin_RmlC-like"/>
    <property type="match status" value="1"/>
</dbReference>
<keyword evidence="1" id="KW-0805">Transcription regulation</keyword>
<dbReference type="EMBL" id="BORR01000004">
    <property type="protein sequence ID" value="GIO36634.1"/>
    <property type="molecule type" value="Genomic_DNA"/>
</dbReference>
<dbReference type="InterPro" id="IPR009057">
    <property type="entry name" value="Homeodomain-like_sf"/>
</dbReference>
<evidence type="ECO:0000256" key="1">
    <source>
        <dbReference type="ARBA" id="ARBA00023015"/>
    </source>
</evidence>
<organism evidence="5 6">
    <name type="scientific">Paenibacillus antibioticophila</name>
    <dbReference type="NCBI Taxonomy" id="1274374"/>
    <lineage>
        <taxon>Bacteria</taxon>
        <taxon>Bacillati</taxon>
        <taxon>Bacillota</taxon>
        <taxon>Bacilli</taxon>
        <taxon>Bacillales</taxon>
        <taxon>Paenibacillaceae</taxon>
        <taxon>Paenibacillus</taxon>
    </lineage>
</organism>
<keyword evidence="6" id="KW-1185">Reference proteome</keyword>
<dbReference type="AlphaFoldDB" id="A0A919XPK7"/>
<evidence type="ECO:0000313" key="5">
    <source>
        <dbReference type="EMBL" id="GIO36634.1"/>
    </source>
</evidence>
<comment type="caution">
    <text evidence="5">The sequence shown here is derived from an EMBL/GenBank/DDBJ whole genome shotgun (WGS) entry which is preliminary data.</text>
</comment>
<dbReference type="InterPro" id="IPR018060">
    <property type="entry name" value="HTH_AraC"/>
</dbReference>
<dbReference type="Pfam" id="PF07883">
    <property type="entry name" value="Cupin_2"/>
    <property type="match status" value="1"/>
</dbReference>
<reference evidence="5 6" key="1">
    <citation type="submission" date="2021-03" db="EMBL/GenBank/DDBJ databases">
        <title>Antimicrobial resistance genes in bacteria isolated from Japanese honey, and their potential for conferring macrolide and lincosamide resistance in the American foulbrood pathogen Paenibacillus larvae.</title>
        <authorList>
            <person name="Okamoto M."/>
            <person name="Kumagai M."/>
            <person name="Kanamori H."/>
            <person name="Takamatsu D."/>
        </authorList>
    </citation>
    <scope>NUCLEOTIDE SEQUENCE [LARGE SCALE GENOMIC DNA]</scope>
    <source>
        <strain evidence="5 6">J41TS12</strain>
    </source>
</reference>
<feature type="domain" description="HTH araC/xylS-type" evidence="4">
    <location>
        <begin position="182"/>
        <end position="278"/>
    </location>
</feature>